<name>W9VHX5_9GAMM</name>
<comment type="caution">
    <text evidence="1">The sequence shown here is derived from an EMBL/GenBank/DDBJ whole genome shotgun (WGS) entry which is preliminary data.</text>
</comment>
<evidence type="ECO:0000313" key="2">
    <source>
        <dbReference type="Proteomes" id="UP000019460"/>
    </source>
</evidence>
<gene>
    <name evidence="1" type="ORF">D779_1159</name>
</gene>
<dbReference type="RefSeq" id="WP_043752118.1">
    <property type="nucleotide sequence ID" value="NZ_AONC01000023.1"/>
</dbReference>
<proteinExistence type="predicted"/>
<dbReference type="STRING" id="1249627.D779_1159"/>
<protein>
    <submittedName>
        <fullName evidence="1">Uncharacterized protein</fullName>
    </submittedName>
</protein>
<dbReference type="AlphaFoldDB" id="W9VHX5"/>
<evidence type="ECO:0000313" key="1">
    <source>
        <dbReference type="EMBL" id="EXJ15652.1"/>
    </source>
</evidence>
<keyword evidence="2" id="KW-1185">Reference proteome</keyword>
<dbReference type="Proteomes" id="UP000019460">
    <property type="component" value="Unassembled WGS sequence"/>
</dbReference>
<dbReference type="EMBL" id="AONC01000023">
    <property type="protein sequence ID" value="EXJ15652.1"/>
    <property type="molecule type" value="Genomic_DNA"/>
</dbReference>
<organism evidence="1 2">
    <name type="scientific">Imhoffiella purpurea</name>
    <dbReference type="NCBI Taxonomy" id="1249627"/>
    <lineage>
        <taxon>Bacteria</taxon>
        <taxon>Pseudomonadati</taxon>
        <taxon>Pseudomonadota</taxon>
        <taxon>Gammaproteobacteria</taxon>
        <taxon>Chromatiales</taxon>
        <taxon>Chromatiaceae</taxon>
        <taxon>Imhoffiella</taxon>
    </lineage>
</organism>
<accession>W9VHX5</accession>
<sequence length="1115" mass="124779">MPDIDTHVKYGARIEIGHGPNDPGSVTAKDIKDLIETVRTTHRKDWDSNKQYYEFRVKKDGDAYHLELKKQTWFGRLREFIGNRGTERSQERQHALSVLAAAFDKHPGSLKFQDICKEYLDPAGMRSARPGYTQKPYGQDASREVARKVGDLLEAKDFDAPRYNAEASSRFVRNYDLSSSIKDFLRKDQAFADLPESQRNALADNRDLQRKVLGIFNQVVEDSSRQLQKFDFQRQGSRRLDFNVKEIATRAATRVMKNNTRVRSLFLGYKQDPERLQGRIDDKVREALGQLAANLGVDASSLSEPVARPIKDRLEDADFFASLAEKALSREDVKARLSAASGDVVADQDPDLDLDVVKEAFLGVIDAEIRSATDRAKMEIVHDANDRSRDEILSNLQDRVIAPAIREVFGSAIGIGDVQGLVRIDEEGLRRSILEFTRTESRDGRLASRYDIATAMTKRVADALRPQRGAVIEAHNRGLADALTPERILQVVAERSSLAVQRLNPQGASLGLGSSSLATRLMQERGALEPVLDRIKTIVAEGVTKSSNEGQLLTSEDMRALSAGIIDREIAAETSELRGAVALLVARGNLDTLTRSISSHKDMDQDFLGRIPIKYRDALIDRVVAETRLDIDQRARERGEIISLSQASDILGSHLLKEQEDFKRHLAGKVEAYNNDLLQGFLGSSKGGDPELYELVASTALGNTWEDISRDLLDNERFAFLTPKLGLSQLDEKTVDDSIREVTHGVEQSVGEASREDYWLETSDLPDLLDASARLELNKVLIGRLVNNLDRVYDKVRADFDANIDTYLHGTVDAMARPLQDSERRQLAELKGRSDLTPAEAHDRRELEYRNRYAKGYRELAEIVGKERSLPFLAWPGVDAIKRGVLAQFEQEIAGGKDLTSPQIVDALTHSLRANLYAAPSRYIDTLEKAIYGFGVASDTKKNPYFEPDQVEVKKYADSRARLPNNQESADRFRTRTEQGIDRRRTIVEDFTWDALSKISEIASDIPLSERDMAEIIQGHRQRAIDWIGNINSKETFARNRERRVSESEDKPAKDYDKTGLANELKSLEKDVGERVAKSRARQAEIAALQTGVPVLSGRTKGLEGLPWMGAASAG</sequence>
<reference evidence="1 2" key="1">
    <citation type="submission" date="2012-11" db="EMBL/GenBank/DDBJ databases">
        <title>Genome assembly of Thiorhodococcus sp. AK35.</title>
        <authorList>
            <person name="Nupur N."/>
            <person name="Khatri I."/>
            <person name="Subramanian S."/>
            <person name="Pinnaka A."/>
        </authorList>
    </citation>
    <scope>NUCLEOTIDE SEQUENCE [LARGE SCALE GENOMIC DNA]</scope>
    <source>
        <strain evidence="1 2">AK35</strain>
    </source>
</reference>